<dbReference type="AlphaFoldDB" id="A0A2P2P307"/>
<sequence>MIHIGTSACIFTSSIHDINCKITISWNT</sequence>
<protein>
    <submittedName>
        <fullName evidence="1">Uncharacterized protein</fullName>
    </submittedName>
</protein>
<organism evidence="1">
    <name type="scientific">Rhizophora mucronata</name>
    <name type="common">Asiatic mangrove</name>
    <dbReference type="NCBI Taxonomy" id="61149"/>
    <lineage>
        <taxon>Eukaryota</taxon>
        <taxon>Viridiplantae</taxon>
        <taxon>Streptophyta</taxon>
        <taxon>Embryophyta</taxon>
        <taxon>Tracheophyta</taxon>
        <taxon>Spermatophyta</taxon>
        <taxon>Magnoliopsida</taxon>
        <taxon>eudicotyledons</taxon>
        <taxon>Gunneridae</taxon>
        <taxon>Pentapetalae</taxon>
        <taxon>rosids</taxon>
        <taxon>fabids</taxon>
        <taxon>Malpighiales</taxon>
        <taxon>Rhizophoraceae</taxon>
        <taxon>Rhizophora</taxon>
    </lineage>
</organism>
<dbReference type="EMBL" id="GGEC01068650">
    <property type="protein sequence ID" value="MBX49134.1"/>
    <property type="molecule type" value="Transcribed_RNA"/>
</dbReference>
<accession>A0A2P2P307</accession>
<name>A0A2P2P307_RHIMU</name>
<evidence type="ECO:0000313" key="1">
    <source>
        <dbReference type="EMBL" id="MBX49134.1"/>
    </source>
</evidence>
<proteinExistence type="predicted"/>
<reference evidence="1" key="1">
    <citation type="submission" date="2018-02" db="EMBL/GenBank/DDBJ databases">
        <title>Rhizophora mucronata_Transcriptome.</title>
        <authorList>
            <person name="Meera S.P."/>
            <person name="Sreeshan A."/>
            <person name="Augustine A."/>
        </authorList>
    </citation>
    <scope>NUCLEOTIDE SEQUENCE</scope>
    <source>
        <tissue evidence="1">Leaf</tissue>
    </source>
</reference>